<dbReference type="CDD" id="cd00058">
    <property type="entry name" value="beta-trefoil_FGF"/>
    <property type="match status" value="1"/>
</dbReference>
<feature type="signal peptide" evidence="3">
    <location>
        <begin position="1"/>
        <end position="22"/>
    </location>
</feature>
<accession>A0A9W9YTU2</accession>
<evidence type="ECO:0000313" key="5">
    <source>
        <dbReference type="Proteomes" id="UP001163046"/>
    </source>
</evidence>
<keyword evidence="5" id="KW-1185">Reference proteome</keyword>
<keyword evidence="3" id="KW-0732">Signal</keyword>
<sequence length="220" mass="25567">MNSIHLLFLLRLFCFTETNTSAKPYNGTKLQTKDTRTPRRTPSTSKYDNDKAKYQPRRTFLFKKQKWPQPSVENSLKRVRKITKRPTATTHCKIFCRSGYHLQILPSGAVKGTVDQGSKYVLFEMQSFGPSLVRLMSTTTGRYLSMRRDGSLRGLRSQTNRDSLFKETHEQNAFHSYASHRYFRQQPHDMLLGIKRNGQIKRATKTLHGQTATQFLVIKF</sequence>
<dbReference type="PRINTS" id="PR00262">
    <property type="entry name" value="IL1HBGF"/>
</dbReference>
<name>A0A9W9YTU2_9CNID</name>
<dbReference type="Gene3D" id="2.80.10.50">
    <property type="match status" value="1"/>
</dbReference>
<dbReference type="Proteomes" id="UP001163046">
    <property type="component" value="Unassembled WGS sequence"/>
</dbReference>
<evidence type="ECO:0000256" key="1">
    <source>
        <dbReference type="ARBA" id="ARBA00007936"/>
    </source>
</evidence>
<dbReference type="OrthoDB" id="5987799at2759"/>
<protein>
    <submittedName>
        <fullName evidence="4">Fibroblast growth factor 1</fullName>
    </submittedName>
</protein>
<dbReference type="PANTHER" id="PTHR11486">
    <property type="entry name" value="FIBROBLAST GROWTH FACTOR"/>
    <property type="match status" value="1"/>
</dbReference>
<organism evidence="4 5">
    <name type="scientific">Desmophyllum pertusum</name>
    <dbReference type="NCBI Taxonomy" id="174260"/>
    <lineage>
        <taxon>Eukaryota</taxon>
        <taxon>Metazoa</taxon>
        <taxon>Cnidaria</taxon>
        <taxon>Anthozoa</taxon>
        <taxon>Hexacorallia</taxon>
        <taxon>Scleractinia</taxon>
        <taxon>Caryophylliina</taxon>
        <taxon>Caryophylliidae</taxon>
        <taxon>Desmophyllum</taxon>
    </lineage>
</organism>
<proteinExistence type="inferred from homology"/>
<dbReference type="SMART" id="SM00442">
    <property type="entry name" value="FGF"/>
    <property type="match status" value="1"/>
</dbReference>
<dbReference type="EMBL" id="MU827305">
    <property type="protein sequence ID" value="KAJ7363453.1"/>
    <property type="molecule type" value="Genomic_DNA"/>
</dbReference>
<reference evidence="4" key="1">
    <citation type="submission" date="2023-01" db="EMBL/GenBank/DDBJ databases">
        <title>Genome assembly of the deep-sea coral Lophelia pertusa.</title>
        <authorList>
            <person name="Herrera S."/>
            <person name="Cordes E."/>
        </authorList>
    </citation>
    <scope>NUCLEOTIDE SEQUENCE</scope>
    <source>
        <strain evidence="4">USNM1676648</strain>
        <tissue evidence="4">Polyp</tissue>
    </source>
</reference>
<evidence type="ECO:0000256" key="3">
    <source>
        <dbReference type="SAM" id="SignalP"/>
    </source>
</evidence>
<evidence type="ECO:0000256" key="2">
    <source>
        <dbReference type="SAM" id="MobiDB-lite"/>
    </source>
</evidence>
<evidence type="ECO:0000313" key="4">
    <source>
        <dbReference type="EMBL" id="KAJ7363453.1"/>
    </source>
</evidence>
<dbReference type="InterPro" id="IPR002209">
    <property type="entry name" value="Fibroblast_GF_fam"/>
</dbReference>
<dbReference type="Pfam" id="PF00167">
    <property type="entry name" value="FGF"/>
    <property type="match status" value="1"/>
</dbReference>
<comment type="similarity">
    <text evidence="1">Belongs to the heparin-binding growth factors family.</text>
</comment>
<gene>
    <name evidence="4" type="primary">FGF1_1</name>
    <name evidence="4" type="ORF">OS493_009607</name>
</gene>
<comment type="caution">
    <text evidence="4">The sequence shown here is derived from an EMBL/GenBank/DDBJ whole genome shotgun (WGS) entry which is preliminary data.</text>
</comment>
<dbReference type="InterPro" id="IPR056378">
    <property type="entry name" value="Let-756-like_FGF"/>
</dbReference>
<feature type="region of interest" description="Disordered" evidence="2">
    <location>
        <begin position="25"/>
        <end position="50"/>
    </location>
</feature>
<dbReference type="GO" id="GO:0008083">
    <property type="term" value="F:growth factor activity"/>
    <property type="evidence" value="ECO:0007669"/>
    <property type="project" value="InterPro"/>
</dbReference>
<dbReference type="InterPro" id="IPR008996">
    <property type="entry name" value="IL1/FGF"/>
</dbReference>
<dbReference type="AlphaFoldDB" id="A0A9W9YTU2"/>
<dbReference type="SUPFAM" id="SSF50353">
    <property type="entry name" value="Cytokine"/>
    <property type="match status" value="1"/>
</dbReference>
<feature type="chain" id="PRO_5040997011" evidence="3">
    <location>
        <begin position="23"/>
        <end position="220"/>
    </location>
</feature>